<dbReference type="PANTHER" id="PTHR23221">
    <property type="entry name" value="GLYCOSYLPHOSPHATIDYLINOSITOL PHOSPHOLIPASE D"/>
    <property type="match status" value="1"/>
</dbReference>
<dbReference type="PANTHER" id="PTHR23221:SF7">
    <property type="entry name" value="PHOSPHATIDYLINOSITOL-GLYCAN-SPECIFIC PHOSPHOLIPASE D"/>
    <property type="match status" value="1"/>
</dbReference>
<dbReference type="InterPro" id="IPR013517">
    <property type="entry name" value="FG-GAP"/>
</dbReference>
<keyword evidence="4" id="KW-0325">Glycoprotein</keyword>
<dbReference type="Pfam" id="PF01839">
    <property type="entry name" value="FG-GAP"/>
    <property type="match status" value="2"/>
</dbReference>
<evidence type="ECO:0000313" key="5">
    <source>
        <dbReference type="EMBL" id="BDI18127.1"/>
    </source>
</evidence>
<evidence type="ECO:0000256" key="2">
    <source>
        <dbReference type="ARBA" id="ARBA00022737"/>
    </source>
</evidence>
<evidence type="ECO:0000256" key="1">
    <source>
        <dbReference type="ARBA" id="ARBA00022729"/>
    </source>
</evidence>
<sequence>MANAVLNLSELNGSNGFVINGIDASDYSGFSVSSARDINGDGIDDLIIGAPNADPNGRLYAGESYVVFGRNSGFGVQFNLSSLDGSNGFVINGIDERDFSGVSVSSVGDINGDGFDDLIIGANGADPNGQNNVGESYVVFGNNSGFGAQFNLSSLDGSNGFVINGINVDDYSGFPVSSAGILTATA</sequence>
<evidence type="ECO:0000256" key="3">
    <source>
        <dbReference type="ARBA" id="ARBA00022801"/>
    </source>
</evidence>
<dbReference type="RefSeq" id="WP_251955841.1">
    <property type="nucleotide sequence ID" value="NZ_AP025732.1"/>
</dbReference>
<dbReference type="InterPro" id="IPR000413">
    <property type="entry name" value="Integrin_alpha"/>
</dbReference>
<protein>
    <recommendedName>
        <fullName evidence="7">FG-GAP repeat-containing protein</fullName>
    </recommendedName>
</protein>
<dbReference type="SMART" id="SM00191">
    <property type="entry name" value="Int_alpha"/>
    <property type="match status" value="2"/>
</dbReference>
<evidence type="ECO:0000256" key="4">
    <source>
        <dbReference type="ARBA" id="ARBA00023180"/>
    </source>
</evidence>
<dbReference type="PROSITE" id="PS51470">
    <property type="entry name" value="FG_GAP"/>
    <property type="match status" value="2"/>
</dbReference>
<dbReference type="EMBL" id="AP025732">
    <property type="protein sequence ID" value="BDI18127.1"/>
    <property type="molecule type" value="Genomic_DNA"/>
</dbReference>
<proteinExistence type="predicted"/>
<keyword evidence="1" id="KW-0732">Signal</keyword>
<keyword evidence="2" id="KW-0677">Repeat</keyword>
<dbReference type="InterPro" id="IPR028994">
    <property type="entry name" value="Integrin_alpha_N"/>
</dbReference>
<organism evidence="5 6">
    <name type="scientific">Nostoc cf. commune SO-36</name>
    <dbReference type="NCBI Taxonomy" id="449208"/>
    <lineage>
        <taxon>Bacteria</taxon>
        <taxon>Bacillati</taxon>
        <taxon>Cyanobacteriota</taxon>
        <taxon>Cyanophyceae</taxon>
        <taxon>Nostocales</taxon>
        <taxon>Nostocaceae</taxon>
        <taxon>Nostoc</taxon>
    </lineage>
</organism>
<dbReference type="PRINTS" id="PR01185">
    <property type="entry name" value="INTEGRINA"/>
</dbReference>
<dbReference type="Gene3D" id="2.130.10.130">
    <property type="entry name" value="Integrin alpha, N-terminal"/>
    <property type="match status" value="2"/>
</dbReference>
<evidence type="ECO:0000313" key="6">
    <source>
        <dbReference type="Proteomes" id="UP001055453"/>
    </source>
</evidence>
<dbReference type="InterPro" id="IPR013519">
    <property type="entry name" value="Int_alpha_beta-p"/>
</dbReference>
<dbReference type="SUPFAM" id="SSF69318">
    <property type="entry name" value="Integrin alpha N-terminal domain"/>
    <property type="match status" value="1"/>
</dbReference>
<name>A0ABM7Z4Z7_NOSCO</name>
<keyword evidence="6" id="KW-1185">Reference proteome</keyword>
<accession>A0ABM7Z4Z7</accession>
<gene>
    <name evidence="5" type="ORF">ANSO36C_39290</name>
</gene>
<dbReference type="Proteomes" id="UP001055453">
    <property type="component" value="Chromosome"/>
</dbReference>
<keyword evidence="3" id="KW-0378">Hydrolase</keyword>
<evidence type="ECO:0008006" key="7">
    <source>
        <dbReference type="Google" id="ProtNLM"/>
    </source>
</evidence>
<reference evidence="5" key="1">
    <citation type="submission" date="2022-04" db="EMBL/GenBank/DDBJ databases">
        <title>Complete genome sequence of a cyanobacterium, Nostoc sp. SO-36, isolated in Antarctica.</title>
        <authorList>
            <person name="Kanesaki Y."/>
            <person name="Effendi D."/>
            <person name="Sakamoto T."/>
            <person name="Ohtani S."/>
            <person name="Awai K."/>
        </authorList>
    </citation>
    <scope>NUCLEOTIDE SEQUENCE</scope>
    <source>
        <strain evidence="5">SO-36</strain>
    </source>
</reference>